<organism evidence="2 3">
    <name type="scientific">[Muricauda] lutisoli</name>
    <dbReference type="NCBI Taxonomy" id="2816035"/>
    <lineage>
        <taxon>Bacteria</taxon>
        <taxon>Pseudomonadati</taxon>
        <taxon>Bacteroidota</taxon>
        <taxon>Flavobacteriia</taxon>
        <taxon>Flavobacteriales</taxon>
        <taxon>Flavobacteriaceae</taxon>
        <taxon>Allomuricauda</taxon>
    </lineage>
</organism>
<dbReference type="Gene3D" id="1.20.120.450">
    <property type="entry name" value="dinb family like domain"/>
    <property type="match status" value="1"/>
</dbReference>
<dbReference type="EMBL" id="JAFLND010000001">
    <property type="protein sequence ID" value="MBO0329830.1"/>
    <property type="molecule type" value="Genomic_DNA"/>
</dbReference>
<accession>A0ABS3EUJ3</accession>
<comment type="caution">
    <text evidence="2">The sequence shown here is derived from an EMBL/GenBank/DDBJ whole genome shotgun (WGS) entry which is preliminary data.</text>
</comment>
<gene>
    <name evidence="2" type="ORF">J0X13_04680</name>
</gene>
<evidence type="ECO:0000313" key="2">
    <source>
        <dbReference type="EMBL" id="MBO0329830.1"/>
    </source>
</evidence>
<dbReference type="Proteomes" id="UP000664163">
    <property type="component" value="Unassembled WGS sequence"/>
</dbReference>
<dbReference type="RefSeq" id="WP_207070283.1">
    <property type="nucleotide sequence ID" value="NZ_JAFLND010000001.1"/>
</dbReference>
<dbReference type="Pfam" id="PF12867">
    <property type="entry name" value="DinB_2"/>
    <property type="match status" value="1"/>
</dbReference>
<dbReference type="InterPro" id="IPR024775">
    <property type="entry name" value="DinB-like"/>
</dbReference>
<keyword evidence="3" id="KW-1185">Reference proteome</keyword>
<reference evidence="2 3" key="1">
    <citation type="submission" date="2021-03" db="EMBL/GenBank/DDBJ databases">
        <title>Muricauda sp. CAU 1631 isolated from Incheon.</title>
        <authorList>
            <person name="Kim W."/>
        </authorList>
    </citation>
    <scope>NUCLEOTIDE SEQUENCE [LARGE SCALE GENOMIC DNA]</scope>
    <source>
        <strain evidence="2 3">CAU 1631</strain>
    </source>
</reference>
<name>A0ABS3EUJ3_9FLAO</name>
<sequence>MKRKEFLLGSIPAAAGFCSLAFVPTTHYENDAELVAQVKLLNGLDNDSFSWIWGILKGVSDEELDWKINKEANSIRWIIGHLIWFEEWACDAIEEKGLYLIKNQPSTSFQADTLEEMKTRFTKAHEKYNALVQNLTVEQINRPSQYLYNDYDKKRAEVDLKTILVIHATHFFGHLYQIRMIRGTYSRVNKTDKAKFDKW</sequence>
<proteinExistence type="predicted"/>
<evidence type="ECO:0000259" key="1">
    <source>
        <dbReference type="Pfam" id="PF12867"/>
    </source>
</evidence>
<dbReference type="SUPFAM" id="SSF109854">
    <property type="entry name" value="DinB/YfiT-like putative metalloenzymes"/>
    <property type="match status" value="1"/>
</dbReference>
<dbReference type="InterPro" id="IPR034660">
    <property type="entry name" value="DinB/YfiT-like"/>
</dbReference>
<protein>
    <submittedName>
        <fullName evidence="2">DinB family protein</fullName>
    </submittedName>
</protein>
<evidence type="ECO:0000313" key="3">
    <source>
        <dbReference type="Proteomes" id="UP000664163"/>
    </source>
</evidence>
<feature type="domain" description="DinB-like" evidence="1">
    <location>
        <begin position="55"/>
        <end position="178"/>
    </location>
</feature>